<dbReference type="InterPro" id="IPR003477">
    <property type="entry name" value="PemK-like"/>
</dbReference>
<accession>D9PL25</accession>
<gene>
    <name evidence="1" type="ORF">LDC_2248</name>
</gene>
<dbReference type="Pfam" id="PF02452">
    <property type="entry name" value="PemK_toxin"/>
    <property type="match status" value="1"/>
</dbReference>
<sequence>MTSYKPGDVVLVSIPFTDQSGAKKRPGVVVSSEAYNASTPDVIILPITSQIRQTPVFGEFAITEWQAAGLLKPSMGKPLLASVEQSLVTRHLGKLHQSDETALRKCLSLLLM</sequence>
<dbReference type="GO" id="GO:0004521">
    <property type="term" value="F:RNA endonuclease activity"/>
    <property type="evidence" value="ECO:0007669"/>
    <property type="project" value="TreeGrafter"/>
</dbReference>
<dbReference type="PANTHER" id="PTHR33988">
    <property type="entry name" value="ENDORIBONUCLEASE MAZF-RELATED"/>
    <property type="match status" value="1"/>
</dbReference>
<name>D9PL25_9ZZZZ</name>
<organism evidence="1">
    <name type="scientific">sediment metagenome</name>
    <dbReference type="NCBI Taxonomy" id="749907"/>
    <lineage>
        <taxon>unclassified sequences</taxon>
        <taxon>metagenomes</taxon>
        <taxon>ecological metagenomes</taxon>
    </lineage>
</organism>
<dbReference type="InterPro" id="IPR011067">
    <property type="entry name" value="Plasmid_toxin/cell-grow_inhib"/>
</dbReference>
<protein>
    <submittedName>
        <fullName evidence="1">Transcriptional modulator of MazE/toxin, MazF</fullName>
    </submittedName>
</protein>
<dbReference type="GO" id="GO:0016075">
    <property type="term" value="P:rRNA catabolic process"/>
    <property type="evidence" value="ECO:0007669"/>
    <property type="project" value="TreeGrafter"/>
</dbReference>
<dbReference type="Gene3D" id="2.30.30.110">
    <property type="match status" value="1"/>
</dbReference>
<dbReference type="AlphaFoldDB" id="D9PL25"/>
<dbReference type="EMBL" id="ADZX01000676">
    <property type="protein sequence ID" value="EFK95743.1"/>
    <property type="molecule type" value="Genomic_DNA"/>
</dbReference>
<dbReference type="GO" id="GO:0003677">
    <property type="term" value="F:DNA binding"/>
    <property type="evidence" value="ECO:0007669"/>
    <property type="project" value="InterPro"/>
</dbReference>
<evidence type="ECO:0000313" key="1">
    <source>
        <dbReference type="EMBL" id="EFK95743.1"/>
    </source>
</evidence>
<dbReference type="SUPFAM" id="SSF50118">
    <property type="entry name" value="Cell growth inhibitor/plasmid maintenance toxic component"/>
    <property type="match status" value="1"/>
</dbReference>
<reference evidence="1" key="2">
    <citation type="journal article" date="2011" name="Microb. Ecol.">
        <title>Taxonomic and Functional Metagenomic Profiling of the Microbial Community in the Anoxic Sediment of a Sub-saline Shallow Lake (Laguna de Carrizo, Central Spain).</title>
        <authorList>
            <person name="Ferrer M."/>
            <person name="Guazzaroni M.E."/>
            <person name="Richter M."/>
            <person name="Garcia-Salamanca A."/>
            <person name="Yarza P."/>
            <person name="Suarez-Suarez A."/>
            <person name="Solano J."/>
            <person name="Alcaide M."/>
            <person name="van Dillewijn P."/>
            <person name="Molina-Henares M.A."/>
            <person name="Lopez-Cortes N."/>
            <person name="Al-Ramahi Y."/>
            <person name="Guerrero C."/>
            <person name="Acosta A."/>
            <person name="de Eugenio L.I."/>
            <person name="Martinez V."/>
            <person name="Marques S."/>
            <person name="Rojo F."/>
            <person name="Santero E."/>
            <person name="Genilloud O."/>
            <person name="Perez-Perez J."/>
            <person name="Rossello-Mora R."/>
            <person name="Ramos J.L."/>
        </authorList>
    </citation>
    <scope>NUCLEOTIDE SEQUENCE</scope>
</reference>
<proteinExistence type="predicted"/>
<dbReference type="GO" id="GO:0006402">
    <property type="term" value="P:mRNA catabolic process"/>
    <property type="evidence" value="ECO:0007669"/>
    <property type="project" value="TreeGrafter"/>
</dbReference>
<reference evidence="1" key="1">
    <citation type="submission" date="2010-07" db="EMBL/GenBank/DDBJ databases">
        <authorList>
            <consortium name="CONSOLIDER consortium CSD2007-00005"/>
            <person name="Guazzaroni M.-E."/>
            <person name="Richter M."/>
            <person name="Garcia-Salamanca A."/>
            <person name="Yarza P."/>
            <person name="Ferrer M."/>
        </authorList>
    </citation>
    <scope>NUCLEOTIDE SEQUENCE</scope>
</reference>
<comment type="caution">
    <text evidence="1">The sequence shown here is derived from an EMBL/GenBank/DDBJ whole genome shotgun (WGS) entry which is preliminary data.</text>
</comment>
<dbReference type="PANTHER" id="PTHR33988:SF2">
    <property type="entry name" value="ENDORIBONUCLEASE MAZF"/>
    <property type="match status" value="1"/>
</dbReference>